<reference evidence="1 2" key="1">
    <citation type="submission" date="2021-02" db="EMBL/GenBank/DDBJ databases">
        <authorList>
            <person name="Pothier F. J."/>
        </authorList>
    </citation>
    <scope>NUCLEOTIDE SEQUENCE [LARGE SCALE GENOMIC DNA]</scope>
    <source>
        <strain evidence="1 2">1314c</strain>
    </source>
</reference>
<dbReference type="AlphaFoldDB" id="A0AAU9HZP3"/>
<gene>
    <name evidence="1" type="ORF">XA1314C_17970</name>
</gene>
<sequence length="37" mass="3884">MSAASLCASSRCLTVYGGMRRRIAARQVAAPTLEITA</sequence>
<name>A0AAU9HZP3_9XANT</name>
<dbReference type="EMBL" id="HG992337">
    <property type="protein sequence ID" value="CAE6756591.1"/>
    <property type="molecule type" value="Genomic_DNA"/>
</dbReference>
<dbReference type="Proteomes" id="UP000835242">
    <property type="component" value="Chromosome"/>
</dbReference>
<organism evidence="1 2">
    <name type="scientific">Xanthomonas arboricola</name>
    <dbReference type="NCBI Taxonomy" id="56448"/>
    <lineage>
        <taxon>Bacteria</taxon>
        <taxon>Pseudomonadati</taxon>
        <taxon>Pseudomonadota</taxon>
        <taxon>Gammaproteobacteria</taxon>
        <taxon>Lysobacterales</taxon>
        <taxon>Lysobacteraceae</taxon>
        <taxon>Xanthomonas</taxon>
    </lineage>
</organism>
<accession>A0AAU9HZP3</accession>
<dbReference type="EMBL" id="HG992337">
    <property type="protein sequence ID" value="CAE6756618.1"/>
    <property type="molecule type" value="Genomic_DNA"/>
</dbReference>
<protein>
    <submittedName>
        <fullName evidence="1">Uncharacterized protein</fullName>
    </submittedName>
</protein>
<evidence type="ECO:0000313" key="1">
    <source>
        <dbReference type="EMBL" id="CAE6756591.1"/>
    </source>
</evidence>
<proteinExistence type="predicted"/>
<evidence type="ECO:0000313" key="2">
    <source>
        <dbReference type="Proteomes" id="UP000835242"/>
    </source>
</evidence>